<feature type="region of interest" description="Disordered" evidence="1">
    <location>
        <begin position="224"/>
        <end position="259"/>
    </location>
</feature>
<reference evidence="2 3" key="1">
    <citation type="journal article" date="2023" name="Plants (Basel)">
        <title>Bridging the Gap: Combining Genomics and Transcriptomics Approaches to Understand Stylosanthes scabra, an Orphan Legume from the Brazilian Caatinga.</title>
        <authorList>
            <person name="Ferreira-Neto J.R.C."/>
            <person name="da Silva M.D."/>
            <person name="Binneck E."/>
            <person name="de Melo N.F."/>
            <person name="da Silva R.H."/>
            <person name="de Melo A.L.T.M."/>
            <person name="Pandolfi V."/>
            <person name="Bustamante F.O."/>
            <person name="Brasileiro-Vidal A.C."/>
            <person name="Benko-Iseppon A.M."/>
        </authorList>
    </citation>
    <scope>NUCLEOTIDE SEQUENCE [LARGE SCALE GENOMIC DNA]</scope>
    <source>
        <tissue evidence="2">Leaves</tissue>
    </source>
</reference>
<comment type="caution">
    <text evidence="2">The sequence shown here is derived from an EMBL/GenBank/DDBJ whole genome shotgun (WGS) entry which is preliminary data.</text>
</comment>
<name>A0ABU6XLB0_9FABA</name>
<dbReference type="Proteomes" id="UP001341840">
    <property type="component" value="Unassembled WGS sequence"/>
</dbReference>
<evidence type="ECO:0000256" key="1">
    <source>
        <dbReference type="SAM" id="MobiDB-lite"/>
    </source>
</evidence>
<evidence type="ECO:0000313" key="3">
    <source>
        <dbReference type="Proteomes" id="UP001341840"/>
    </source>
</evidence>
<keyword evidence="3" id="KW-1185">Reference proteome</keyword>
<dbReference type="EMBL" id="JASCZI010212239">
    <property type="protein sequence ID" value="MED6198847.1"/>
    <property type="molecule type" value="Genomic_DNA"/>
</dbReference>
<organism evidence="2 3">
    <name type="scientific">Stylosanthes scabra</name>
    <dbReference type="NCBI Taxonomy" id="79078"/>
    <lineage>
        <taxon>Eukaryota</taxon>
        <taxon>Viridiplantae</taxon>
        <taxon>Streptophyta</taxon>
        <taxon>Embryophyta</taxon>
        <taxon>Tracheophyta</taxon>
        <taxon>Spermatophyta</taxon>
        <taxon>Magnoliopsida</taxon>
        <taxon>eudicotyledons</taxon>
        <taxon>Gunneridae</taxon>
        <taxon>Pentapetalae</taxon>
        <taxon>rosids</taxon>
        <taxon>fabids</taxon>
        <taxon>Fabales</taxon>
        <taxon>Fabaceae</taxon>
        <taxon>Papilionoideae</taxon>
        <taxon>50 kb inversion clade</taxon>
        <taxon>dalbergioids sensu lato</taxon>
        <taxon>Dalbergieae</taxon>
        <taxon>Pterocarpus clade</taxon>
        <taxon>Stylosanthes</taxon>
    </lineage>
</organism>
<feature type="compositionally biased region" description="Low complexity" evidence="1">
    <location>
        <begin position="62"/>
        <end position="75"/>
    </location>
</feature>
<proteinExistence type="predicted"/>
<gene>
    <name evidence="2" type="ORF">PIB30_070347</name>
</gene>
<accession>A0ABU6XLB0</accession>
<evidence type="ECO:0000313" key="2">
    <source>
        <dbReference type="EMBL" id="MED6198847.1"/>
    </source>
</evidence>
<feature type="region of interest" description="Disordered" evidence="1">
    <location>
        <begin position="50"/>
        <end position="75"/>
    </location>
</feature>
<protein>
    <submittedName>
        <fullName evidence="2">Uncharacterized protein</fullName>
    </submittedName>
</protein>
<sequence>MEDGRGCNARISGGRVRARPEAGSRMRSRAETMLTRRLSTVDRRTFLRGLGPRIRGTDTRHTSPTSTSSPARTSSWHGSYYMARAPVLDPPRMHPPLEHQGTIASRTSDDAVYRSGPSLQPHPDPAQQCQGVSVLPALAAVIPSAIPAAAVSAALTLLSVVLLVVPAAELSVTFTASAAFPAPVQPSHTVLLATVLSECVTALTPPVAARRSVLPLGARAIGPPDCAPTGTAATQELPSAPMRHIIPSPSSPSARGDRD</sequence>